<sequence>MKSSYSPSARRTPASGVRSTSGLAPYSRTPSSYPGRSTSANDKHLGVEFQSEIRTLAQVEHLNLHEDERIVLVEYVPNGTLREHLDCEFLATFLGLGANGIDAGMHENVIDLAVRVDIAIDVAHAVFFEGSQPESTCIKARASDTSLPLAETLSEISYQIIVAFHVDLPIIHRDIKSSDTLLTANFRSKAADFGFARLAADRDSGCHPQAKTEVKERIAAKWAQSFSLVYMQAIKKFAEGDAIVILDPKPERSAANNLALEKILELALQCLAPGRQRFLN</sequence>
<gene>
    <name evidence="8" type="ORF">SVIM_LOCUS194143</name>
</gene>
<dbReference type="PANTHER" id="PTHR45974:SF34">
    <property type="entry name" value="CALMODULIN-BINDING RECEPTOR-LIKE CYTOPLASMIC KINASE 2"/>
    <property type="match status" value="1"/>
</dbReference>
<name>A0A6N2L9H9_SALVM</name>
<dbReference type="InterPro" id="IPR011009">
    <property type="entry name" value="Kinase-like_dom_sf"/>
</dbReference>
<dbReference type="GO" id="GO:0005524">
    <property type="term" value="F:ATP binding"/>
    <property type="evidence" value="ECO:0007669"/>
    <property type="project" value="InterPro"/>
</dbReference>
<feature type="compositionally biased region" description="Polar residues" evidence="6">
    <location>
        <begin position="17"/>
        <end position="40"/>
    </location>
</feature>
<feature type="region of interest" description="Disordered" evidence="6">
    <location>
        <begin position="1"/>
        <end position="41"/>
    </location>
</feature>
<dbReference type="InterPro" id="IPR000719">
    <property type="entry name" value="Prot_kinase_dom"/>
</dbReference>
<evidence type="ECO:0000259" key="7">
    <source>
        <dbReference type="PROSITE" id="PS50011"/>
    </source>
</evidence>
<dbReference type="PROSITE" id="PS50011">
    <property type="entry name" value="PROTEIN_KINASE_DOM"/>
    <property type="match status" value="1"/>
</dbReference>
<evidence type="ECO:0000313" key="8">
    <source>
        <dbReference type="EMBL" id="VFU37189.1"/>
    </source>
</evidence>
<proteinExistence type="predicted"/>
<dbReference type="InterPro" id="IPR001245">
    <property type="entry name" value="Ser-Thr/Tyr_kinase_cat_dom"/>
</dbReference>
<evidence type="ECO:0000256" key="2">
    <source>
        <dbReference type="ARBA" id="ARBA00022729"/>
    </source>
</evidence>
<reference evidence="8" key="1">
    <citation type="submission" date="2019-03" db="EMBL/GenBank/DDBJ databases">
        <authorList>
            <person name="Mank J."/>
            <person name="Almeida P."/>
        </authorList>
    </citation>
    <scope>NUCLEOTIDE SEQUENCE</scope>
    <source>
        <strain evidence="8">78183</strain>
    </source>
</reference>
<evidence type="ECO:0000256" key="4">
    <source>
        <dbReference type="ARBA" id="ARBA00023136"/>
    </source>
</evidence>
<evidence type="ECO:0000256" key="5">
    <source>
        <dbReference type="ARBA" id="ARBA00023180"/>
    </source>
</evidence>
<keyword evidence="4" id="KW-0472">Membrane</keyword>
<dbReference type="Gene3D" id="1.10.510.10">
    <property type="entry name" value="Transferase(Phosphotransferase) domain 1"/>
    <property type="match status" value="1"/>
</dbReference>
<evidence type="ECO:0000256" key="1">
    <source>
        <dbReference type="ARBA" id="ARBA00004370"/>
    </source>
</evidence>
<dbReference type="EMBL" id="CAADRP010001224">
    <property type="protein sequence ID" value="VFU37189.1"/>
    <property type="molecule type" value="Genomic_DNA"/>
</dbReference>
<accession>A0A6N2L9H9</accession>
<dbReference type="PANTHER" id="PTHR45974">
    <property type="entry name" value="RECEPTOR-LIKE PROTEIN 55"/>
    <property type="match status" value="1"/>
</dbReference>
<evidence type="ECO:0000256" key="3">
    <source>
        <dbReference type="ARBA" id="ARBA00022737"/>
    </source>
</evidence>
<keyword evidence="5" id="KW-0325">Glycoprotein</keyword>
<comment type="subcellular location">
    <subcellularLocation>
        <location evidence="1">Membrane</location>
    </subcellularLocation>
</comment>
<keyword evidence="2" id="KW-0732">Signal</keyword>
<dbReference type="AlphaFoldDB" id="A0A6N2L9H9"/>
<dbReference type="GO" id="GO:0016020">
    <property type="term" value="C:membrane"/>
    <property type="evidence" value="ECO:0007669"/>
    <property type="project" value="UniProtKB-SubCell"/>
</dbReference>
<feature type="domain" description="Protein kinase" evidence="7">
    <location>
        <begin position="1"/>
        <end position="280"/>
    </location>
</feature>
<dbReference type="GO" id="GO:0004672">
    <property type="term" value="F:protein kinase activity"/>
    <property type="evidence" value="ECO:0007669"/>
    <property type="project" value="InterPro"/>
</dbReference>
<dbReference type="SUPFAM" id="SSF56112">
    <property type="entry name" value="Protein kinase-like (PK-like)"/>
    <property type="match status" value="1"/>
</dbReference>
<organism evidence="8">
    <name type="scientific">Salix viminalis</name>
    <name type="common">Common osier</name>
    <name type="synonym">Basket willow</name>
    <dbReference type="NCBI Taxonomy" id="40686"/>
    <lineage>
        <taxon>Eukaryota</taxon>
        <taxon>Viridiplantae</taxon>
        <taxon>Streptophyta</taxon>
        <taxon>Embryophyta</taxon>
        <taxon>Tracheophyta</taxon>
        <taxon>Spermatophyta</taxon>
        <taxon>Magnoliopsida</taxon>
        <taxon>eudicotyledons</taxon>
        <taxon>Gunneridae</taxon>
        <taxon>Pentapetalae</taxon>
        <taxon>rosids</taxon>
        <taxon>fabids</taxon>
        <taxon>Malpighiales</taxon>
        <taxon>Salicaceae</taxon>
        <taxon>Saliceae</taxon>
        <taxon>Salix</taxon>
    </lineage>
</organism>
<keyword evidence="3" id="KW-0677">Repeat</keyword>
<evidence type="ECO:0000256" key="6">
    <source>
        <dbReference type="SAM" id="MobiDB-lite"/>
    </source>
</evidence>
<dbReference type="Pfam" id="PF07714">
    <property type="entry name" value="PK_Tyr_Ser-Thr"/>
    <property type="match status" value="1"/>
</dbReference>
<protein>
    <recommendedName>
        <fullName evidence="7">Protein kinase domain-containing protein</fullName>
    </recommendedName>
</protein>